<gene>
    <name evidence="1" type="ORF">SEML1_0370</name>
</gene>
<evidence type="ECO:0000313" key="1">
    <source>
        <dbReference type="EMBL" id="WIO45997.1"/>
    </source>
</evidence>
<evidence type="ECO:0000313" key="2">
    <source>
        <dbReference type="Proteomes" id="UP001177295"/>
    </source>
</evidence>
<keyword evidence="2" id="KW-1185">Reference proteome</keyword>
<protein>
    <submittedName>
        <fullName evidence="1">Uncharacterized protein</fullName>
    </submittedName>
</protein>
<dbReference type="Proteomes" id="UP001177295">
    <property type="component" value="Chromosome"/>
</dbReference>
<sequence>MYIYEKISHDGKTEGLIVLSESSYVGSESRTRKTIECSLATGSTLICGSSLSDAPLVAYPLDVRDESQAEKYVLTQGDEFKKEGVLQLSTKLARITQLGL</sequence>
<name>A0ABY8WVX3_9BACT</name>
<organism evidence="1 2">
    <name type="scientific">Candidatus Southlakia epibionticum</name>
    <dbReference type="NCBI Taxonomy" id="3043284"/>
    <lineage>
        <taxon>Bacteria</taxon>
        <taxon>Candidatus Saccharimonadota</taxon>
        <taxon>Candidatus Saccharimonadia</taxon>
        <taxon>Candidatus Saccharimonadales</taxon>
        <taxon>Candidatus Saccharimonadaceae</taxon>
        <taxon>Candidatus Southlakia</taxon>
    </lineage>
</organism>
<dbReference type="EMBL" id="CP124550">
    <property type="protein sequence ID" value="WIO45997.1"/>
    <property type="molecule type" value="Genomic_DNA"/>
</dbReference>
<dbReference type="RefSeq" id="WP_376754359.1">
    <property type="nucleotide sequence ID" value="NZ_CP124550.1"/>
</dbReference>
<accession>A0ABY8WVX3</accession>
<proteinExistence type="predicted"/>
<reference evidence="1 2" key="1">
    <citation type="journal article" date="2023" name="Cell">
        <title>Genetic manipulation of Patescibacteria provides mechanistic insights into microbial dark matter and the epibiotic lifestyle.</title>
        <authorList>
            <person name="Wang Y."/>
            <person name="Gallagher L.A."/>
            <person name="Andrade P.A."/>
            <person name="Liu A."/>
            <person name="Humphreys I.R."/>
            <person name="Turkarslan S."/>
            <person name="Cutler K.J."/>
            <person name="Arrieta-Ortiz M.L."/>
            <person name="Li Y."/>
            <person name="Radey M.C."/>
            <person name="McLean J.S."/>
            <person name="Cong Q."/>
            <person name="Baker D."/>
            <person name="Baliga N.S."/>
            <person name="Peterson S.B."/>
            <person name="Mougous J.D."/>
        </authorList>
    </citation>
    <scope>NUCLEOTIDE SEQUENCE [LARGE SCALE GENOMIC DNA]</scope>
    <source>
        <strain evidence="1 2">ML1</strain>
    </source>
</reference>